<dbReference type="InterPro" id="IPR011188">
    <property type="entry name" value="UPF0302"/>
</dbReference>
<sequence>MFIDVADKKEFLVWLVHNVSFSQREILWILNYLINHEAILKNVHFVELADKATRGIKIHSVEMEQEPIMLYLEGKQFNDTDQIFHEIRMNWKKPLYLECIFEDAWQNSRYIGILEDNPFASWNEQIDDELFESIDDYLATQEKEAKMKLLYEQIDSSLEDGNIDAFIGLTAELNRLKTS</sequence>
<dbReference type="InterPro" id="IPR038091">
    <property type="entry name" value="UPF0302_N_sf"/>
</dbReference>
<protein>
    <recommendedName>
        <fullName evidence="1">IDEAL domain-containing protein</fullName>
    </recommendedName>
</protein>
<dbReference type="SMART" id="SM00914">
    <property type="entry name" value="IDEAL"/>
    <property type="match status" value="1"/>
</dbReference>
<dbReference type="InterPro" id="IPR014963">
    <property type="entry name" value="UPF0302_N"/>
</dbReference>
<dbReference type="Gene3D" id="3.40.1530.30">
    <property type="entry name" value="Uncharacterised family UPF0302, N-terminal domain"/>
    <property type="match status" value="1"/>
</dbReference>
<dbReference type="Gene3D" id="4.10.810.10">
    <property type="entry name" value="Virus Scaffolding Protein, Chain A"/>
    <property type="match status" value="1"/>
</dbReference>
<gene>
    <name evidence="2" type="ORF">BCR26_12290</name>
</gene>
<dbReference type="PIRSF" id="PIRSF007165">
    <property type="entry name" value="UCP007165"/>
    <property type="match status" value="1"/>
</dbReference>
<dbReference type="OrthoDB" id="2155814at2"/>
<dbReference type="Proteomes" id="UP000095256">
    <property type="component" value="Unassembled WGS sequence"/>
</dbReference>
<evidence type="ECO:0000313" key="3">
    <source>
        <dbReference type="Proteomes" id="UP000095256"/>
    </source>
</evidence>
<name>A0A1E5KY26_9ENTE</name>
<organism evidence="2 3">
    <name type="scientific">Enterococcus rivorum</name>
    <dbReference type="NCBI Taxonomy" id="762845"/>
    <lineage>
        <taxon>Bacteria</taxon>
        <taxon>Bacillati</taxon>
        <taxon>Bacillota</taxon>
        <taxon>Bacilli</taxon>
        <taxon>Lactobacillales</taxon>
        <taxon>Enterococcaceae</taxon>
        <taxon>Enterococcus</taxon>
    </lineage>
</organism>
<feature type="domain" description="IDEAL" evidence="1">
    <location>
        <begin position="137"/>
        <end position="173"/>
    </location>
</feature>
<dbReference type="RefSeq" id="WP_069698344.1">
    <property type="nucleotide sequence ID" value="NZ_JAGGMA010000024.1"/>
</dbReference>
<dbReference type="Pfam" id="PF08858">
    <property type="entry name" value="IDEAL"/>
    <property type="match status" value="1"/>
</dbReference>
<dbReference type="Pfam" id="PF08864">
    <property type="entry name" value="UPF0302"/>
    <property type="match status" value="1"/>
</dbReference>
<dbReference type="AlphaFoldDB" id="A0A1E5KY26"/>
<keyword evidence="3" id="KW-1185">Reference proteome</keyword>
<accession>A0A1E5KY26</accession>
<dbReference type="STRING" id="762845.BCR26_12290"/>
<dbReference type="InterPro" id="IPR014957">
    <property type="entry name" value="IDEAL_dom"/>
</dbReference>
<dbReference type="EMBL" id="MIEK01000017">
    <property type="protein sequence ID" value="OEH82708.1"/>
    <property type="molecule type" value="Genomic_DNA"/>
</dbReference>
<evidence type="ECO:0000313" key="2">
    <source>
        <dbReference type="EMBL" id="OEH82708.1"/>
    </source>
</evidence>
<dbReference type="InterPro" id="IPR027393">
    <property type="entry name" value="Virus_scaffolding_prot_C"/>
</dbReference>
<reference evidence="2 3" key="1">
    <citation type="submission" date="2016-09" db="EMBL/GenBank/DDBJ databases">
        <authorList>
            <person name="Capua I."/>
            <person name="De Benedictis P."/>
            <person name="Joannis T."/>
            <person name="Lombin L.H."/>
            <person name="Cattoli G."/>
        </authorList>
    </citation>
    <scope>NUCLEOTIDE SEQUENCE [LARGE SCALE GENOMIC DNA]</scope>
    <source>
        <strain evidence="2 3">LMG 25899</strain>
    </source>
</reference>
<evidence type="ECO:0000259" key="1">
    <source>
        <dbReference type="SMART" id="SM00914"/>
    </source>
</evidence>
<proteinExistence type="predicted"/>
<comment type="caution">
    <text evidence="2">The sequence shown here is derived from an EMBL/GenBank/DDBJ whole genome shotgun (WGS) entry which is preliminary data.</text>
</comment>